<accession>A0AAN9Q9X3</accession>
<keyword evidence="2" id="KW-1185">Reference proteome</keyword>
<dbReference type="EMBL" id="JAYMYQ010000006">
    <property type="protein sequence ID" value="KAK7323283.1"/>
    <property type="molecule type" value="Genomic_DNA"/>
</dbReference>
<evidence type="ECO:0000313" key="1">
    <source>
        <dbReference type="EMBL" id="KAK7323283.1"/>
    </source>
</evidence>
<name>A0AAN9Q9X3_CANGL</name>
<reference evidence="1 2" key="1">
    <citation type="submission" date="2024-01" db="EMBL/GenBank/DDBJ databases">
        <title>The genomes of 5 underutilized Papilionoideae crops provide insights into root nodulation and disease resistanc.</title>
        <authorList>
            <person name="Jiang F."/>
        </authorList>
    </citation>
    <scope>NUCLEOTIDE SEQUENCE [LARGE SCALE GENOMIC DNA]</scope>
    <source>
        <strain evidence="1">LVBAO_FW01</strain>
        <tissue evidence="1">Leaves</tissue>
    </source>
</reference>
<sequence>MHGDTTPLFTVPNPWMTFGLELCKFRAAVFTHSHLLTRGVAPRPTLLTEAAPVRFIESGVMLLASSGPHDPVMNVLL</sequence>
<dbReference type="AlphaFoldDB" id="A0AAN9Q9X3"/>
<organism evidence="1 2">
    <name type="scientific">Canavalia gladiata</name>
    <name type="common">Sword bean</name>
    <name type="synonym">Dolichos gladiatus</name>
    <dbReference type="NCBI Taxonomy" id="3824"/>
    <lineage>
        <taxon>Eukaryota</taxon>
        <taxon>Viridiplantae</taxon>
        <taxon>Streptophyta</taxon>
        <taxon>Embryophyta</taxon>
        <taxon>Tracheophyta</taxon>
        <taxon>Spermatophyta</taxon>
        <taxon>Magnoliopsida</taxon>
        <taxon>eudicotyledons</taxon>
        <taxon>Gunneridae</taxon>
        <taxon>Pentapetalae</taxon>
        <taxon>rosids</taxon>
        <taxon>fabids</taxon>
        <taxon>Fabales</taxon>
        <taxon>Fabaceae</taxon>
        <taxon>Papilionoideae</taxon>
        <taxon>50 kb inversion clade</taxon>
        <taxon>NPAAA clade</taxon>
        <taxon>indigoferoid/millettioid clade</taxon>
        <taxon>Phaseoleae</taxon>
        <taxon>Canavalia</taxon>
    </lineage>
</organism>
<evidence type="ECO:0000313" key="2">
    <source>
        <dbReference type="Proteomes" id="UP001367508"/>
    </source>
</evidence>
<proteinExistence type="predicted"/>
<dbReference type="Proteomes" id="UP001367508">
    <property type="component" value="Unassembled WGS sequence"/>
</dbReference>
<gene>
    <name evidence="1" type="ORF">VNO77_26748</name>
</gene>
<comment type="caution">
    <text evidence="1">The sequence shown here is derived from an EMBL/GenBank/DDBJ whole genome shotgun (WGS) entry which is preliminary data.</text>
</comment>
<protein>
    <submittedName>
        <fullName evidence="1">Uncharacterized protein</fullName>
    </submittedName>
</protein>